<dbReference type="InterPro" id="IPR023346">
    <property type="entry name" value="Lysozyme-like_dom_sf"/>
</dbReference>
<feature type="domain" description="Transglycosylase SLT" evidence="1">
    <location>
        <begin position="100"/>
        <end position="196"/>
    </location>
</feature>
<gene>
    <name evidence="2" type="ORF">CPT_Margaery150</name>
</gene>
<dbReference type="InterPro" id="IPR008258">
    <property type="entry name" value="Transglycosylase_SLT_dom_1"/>
</dbReference>
<accession>A0A0M3UL23</accession>
<keyword evidence="3" id="KW-1185">Reference proteome</keyword>
<dbReference type="GeneID" id="26647335"/>
<dbReference type="Proteomes" id="UP000201970">
    <property type="component" value="Segment"/>
</dbReference>
<reference evidence="2 3" key="1">
    <citation type="submission" date="2015-08" db="EMBL/GenBank/DDBJ databases">
        <title>The Complete Genome of Citrobacter freundii Myophage Margaery.</title>
        <authorList>
            <person name="Yi D."/>
            <person name="Cadungog J.N."/>
            <person name="Cahill J.L."/>
            <person name="Rasche E.S."/>
            <person name="Everett G.F.K."/>
        </authorList>
    </citation>
    <scope>NUCLEOTIDE SEQUENCE [LARGE SCALE GENOMIC DNA]</scope>
</reference>
<dbReference type="SUPFAM" id="SSF53955">
    <property type="entry name" value="Lysozyme-like"/>
    <property type="match status" value="1"/>
</dbReference>
<dbReference type="EMBL" id="KT381880">
    <property type="protein sequence ID" value="ALF01839.1"/>
    <property type="molecule type" value="Genomic_DNA"/>
</dbReference>
<dbReference type="RefSeq" id="YP_009194965.1">
    <property type="nucleotide sequence ID" value="NC_028755.1"/>
</dbReference>
<proteinExistence type="predicted"/>
<evidence type="ECO:0000313" key="2">
    <source>
        <dbReference type="EMBL" id="ALF01839.1"/>
    </source>
</evidence>
<evidence type="ECO:0000259" key="1">
    <source>
        <dbReference type="Pfam" id="PF01464"/>
    </source>
</evidence>
<evidence type="ECO:0000313" key="3">
    <source>
        <dbReference type="Proteomes" id="UP000201970"/>
    </source>
</evidence>
<dbReference type="Gene3D" id="1.10.530.10">
    <property type="match status" value="1"/>
</dbReference>
<sequence>MKKIIFAASIFLCSFSGNAATDPLGEFIQTLPSVKSTLPLQHATVMKKAPANAPSYVKELDNITPKQKKVLEYAFRIGNEYDRKTAKPVETETSKRLGYHLAAIAWIESRACENVGKGKKNHHAYGCFQVTARSASARMDKSYSKRVVINKLETLRGGSKFALHELEYWLDYHKGDLKKALASYNAGFKYGKKEAREYARMVNHTAKLLEEKRII</sequence>
<organism evidence="2 3">
    <name type="scientific">Citrobacter phage Margaery</name>
    <dbReference type="NCBI Taxonomy" id="1701810"/>
    <lineage>
        <taxon>Viruses</taxon>
        <taxon>Duplodnaviria</taxon>
        <taxon>Heunggongvirae</taxon>
        <taxon>Uroviricota</taxon>
        <taxon>Caudoviricetes</taxon>
        <taxon>Pantevenvirales</taxon>
        <taxon>Straboviridae</taxon>
        <taxon>Pseudotevenvirus</taxon>
        <taxon>Pseudotevenvirus margaery</taxon>
    </lineage>
</organism>
<name>A0A0M3UL23_9CAUD</name>
<protein>
    <submittedName>
        <fullName evidence="2">Endoribonuclease</fullName>
    </submittedName>
</protein>
<dbReference type="CDD" id="cd00254">
    <property type="entry name" value="LT-like"/>
    <property type="match status" value="1"/>
</dbReference>
<dbReference type="KEGG" id="vg:26647335"/>
<dbReference type="Pfam" id="PF01464">
    <property type="entry name" value="SLT"/>
    <property type="match status" value="1"/>
</dbReference>